<evidence type="ECO:0000313" key="1">
    <source>
        <dbReference type="EMBL" id="TFK78774.1"/>
    </source>
</evidence>
<name>A0A5C3NNF9_9APHY</name>
<dbReference type="InParanoid" id="A0A5C3NNF9"/>
<sequence length="132" mass="14824">MPQMSSVFLTCTISPRLPDQHAKLPKSPHGSRKLVHRREPVYLSLNPLLPPQNIHVAHCILKSLISNHIARCNTRRDSCSCCRISQPPPLANDRQTTSSQFLPYIAPSLPRGIHTAWLLNAEHVLPHKPAPR</sequence>
<dbReference type="EMBL" id="ML212334">
    <property type="protein sequence ID" value="TFK78774.1"/>
    <property type="molecule type" value="Genomic_DNA"/>
</dbReference>
<dbReference type="Proteomes" id="UP000308197">
    <property type="component" value="Unassembled WGS sequence"/>
</dbReference>
<accession>A0A5C3NNF9</accession>
<gene>
    <name evidence="1" type="ORF">K466DRAFT_592705</name>
</gene>
<keyword evidence="2" id="KW-1185">Reference proteome</keyword>
<organism evidence="1 2">
    <name type="scientific">Polyporus arcularius HHB13444</name>
    <dbReference type="NCBI Taxonomy" id="1314778"/>
    <lineage>
        <taxon>Eukaryota</taxon>
        <taxon>Fungi</taxon>
        <taxon>Dikarya</taxon>
        <taxon>Basidiomycota</taxon>
        <taxon>Agaricomycotina</taxon>
        <taxon>Agaricomycetes</taxon>
        <taxon>Polyporales</taxon>
        <taxon>Polyporaceae</taxon>
        <taxon>Polyporus</taxon>
    </lineage>
</organism>
<dbReference type="AlphaFoldDB" id="A0A5C3NNF9"/>
<protein>
    <submittedName>
        <fullName evidence="1">Uncharacterized protein</fullName>
    </submittedName>
</protein>
<evidence type="ECO:0000313" key="2">
    <source>
        <dbReference type="Proteomes" id="UP000308197"/>
    </source>
</evidence>
<reference evidence="1 2" key="1">
    <citation type="journal article" date="2019" name="Nat. Ecol. Evol.">
        <title>Megaphylogeny resolves global patterns of mushroom evolution.</title>
        <authorList>
            <person name="Varga T."/>
            <person name="Krizsan K."/>
            <person name="Foldi C."/>
            <person name="Dima B."/>
            <person name="Sanchez-Garcia M."/>
            <person name="Sanchez-Ramirez S."/>
            <person name="Szollosi G.J."/>
            <person name="Szarkandi J.G."/>
            <person name="Papp V."/>
            <person name="Albert L."/>
            <person name="Andreopoulos W."/>
            <person name="Angelini C."/>
            <person name="Antonin V."/>
            <person name="Barry K.W."/>
            <person name="Bougher N.L."/>
            <person name="Buchanan P."/>
            <person name="Buyck B."/>
            <person name="Bense V."/>
            <person name="Catcheside P."/>
            <person name="Chovatia M."/>
            <person name="Cooper J."/>
            <person name="Damon W."/>
            <person name="Desjardin D."/>
            <person name="Finy P."/>
            <person name="Geml J."/>
            <person name="Haridas S."/>
            <person name="Hughes K."/>
            <person name="Justo A."/>
            <person name="Karasinski D."/>
            <person name="Kautmanova I."/>
            <person name="Kiss B."/>
            <person name="Kocsube S."/>
            <person name="Kotiranta H."/>
            <person name="LaButti K.M."/>
            <person name="Lechner B.E."/>
            <person name="Liimatainen K."/>
            <person name="Lipzen A."/>
            <person name="Lukacs Z."/>
            <person name="Mihaltcheva S."/>
            <person name="Morgado L.N."/>
            <person name="Niskanen T."/>
            <person name="Noordeloos M.E."/>
            <person name="Ohm R.A."/>
            <person name="Ortiz-Santana B."/>
            <person name="Ovrebo C."/>
            <person name="Racz N."/>
            <person name="Riley R."/>
            <person name="Savchenko A."/>
            <person name="Shiryaev A."/>
            <person name="Soop K."/>
            <person name="Spirin V."/>
            <person name="Szebenyi C."/>
            <person name="Tomsovsky M."/>
            <person name="Tulloss R.E."/>
            <person name="Uehling J."/>
            <person name="Grigoriev I.V."/>
            <person name="Vagvolgyi C."/>
            <person name="Papp T."/>
            <person name="Martin F.M."/>
            <person name="Miettinen O."/>
            <person name="Hibbett D.S."/>
            <person name="Nagy L.G."/>
        </authorList>
    </citation>
    <scope>NUCLEOTIDE SEQUENCE [LARGE SCALE GENOMIC DNA]</scope>
    <source>
        <strain evidence="1 2">HHB13444</strain>
    </source>
</reference>
<proteinExistence type="predicted"/>